<proteinExistence type="predicted"/>
<dbReference type="Gene3D" id="2.10.70.10">
    <property type="entry name" value="Complement Module, domain 1"/>
    <property type="match status" value="1"/>
</dbReference>
<dbReference type="Pfam" id="PF02932">
    <property type="entry name" value="Neur_chan_memb"/>
    <property type="match status" value="1"/>
</dbReference>
<dbReference type="Gene3D" id="2.70.170.10">
    <property type="entry name" value="Neurotransmitter-gated ion-channel ligand-binding domain"/>
    <property type="match status" value="1"/>
</dbReference>
<dbReference type="Pfam" id="PF00084">
    <property type="entry name" value="Sushi"/>
    <property type="match status" value="1"/>
</dbReference>
<dbReference type="KEGG" id="bbel:109483215"/>
<dbReference type="OrthoDB" id="5804959at2759"/>
<dbReference type="GO" id="GO:0016020">
    <property type="term" value="C:membrane"/>
    <property type="evidence" value="ECO:0007669"/>
    <property type="project" value="UniProtKB-SubCell"/>
</dbReference>
<comment type="caution">
    <text evidence="3">Lacks conserved residue(s) required for the propagation of feature annotation.</text>
</comment>
<dbReference type="Gene3D" id="1.20.58.390">
    <property type="entry name" value="Neurotransmitter-gated ion-channel transmembrane domain"/>
    <property type="match status" value="1"/>
</dbReference>
<evidence type="ECO:0000256" key="4">
    <source>
        <dbReference type="SAM" id="MobiDB-lite"/>
    </source>
</evidence>
<dbReference type="AlphaFoldDB" id="A0A6P5AES3"/>
<dbReference type="Pfam" id="PF02931">
    <property type="entry name" value="Neur_chan_LBD"/>
    <property type="match status" value="1"/>
</dbReference>
<feature type="domain" description="Sushi" evidence="6">
    <location>
        <begin position="4"/>
        <end position="65"/>
    </location>
</feature>
<dbReference type="GO" id="GO:0005230">
    <property type="term" value="F:extracellular ligand-gated monoatomic ion channel activity"/>
    <property type="evidence" value="ECO:0007669"/>
    <property type="project" value="InterPro"/>
</dbReference>
<evidence type="ECO:0000256" key="1">
    <source>
        <dbReference type="ARBA" id="ARBA00004141"/>
    </source>
</evidence>
<feature type="transmembrane region" description="Helical" evidence="5">
    <location>
        <begin position="261"/>
        <end position="280"/>
    </location>
</feature>
<dbReference type="SMART" id="SM00032">
    <property type="entry name" value="CCP"/>
    <property type="match status" value="1"/>
</dbReference>
<dbReference type="SUPFAM" id="SSF90112">
    <property type="entry name" value="Neurotransmitter-gated ion-channel transmembrane pore"/>
    <property type="match status" value="1"/>
</dbReference>
<evidence type="ECO:0000313" key="7">
    <source>
        <dbReference type="Proteomes" id="UP000515135"/>
    </source>
</evidence>
<keyword evidence="5" id="KW-0812">Transmembrane</keyword>
<evidence type="ECO:0000259" key="6">
    <source>
        <dbReference type="PROSITE" id="PS50923"/>
    </source>
</evidence>
<organism evidence="7 8">
    <name type="scientific">Branchiostoma belcheri</name>
    <name type="common">Amphioxus</name>
    <dbReference type="NCBI Taxonomy" id="7741"/>
    <lineage>
        <taxon>Eukaryota</taxon>
        <taxon>Metazoa</taxon>
        <taxon>Chordata</taxon>
        <taxon>Cephalochordata</taxon>
        <taxon>Leptocardii</taxon>
        <taxon>Amphioxiformes</taxon>
        <taxon>Branchiostomatidae</taxon>
        <taxon>Branchiostoma</taxon>
    </lineage>
</organism>
<gene>
    <name evidence="8" type="primary">LOC109483215</name>
</gene>
<dbReference type="CDD" id="cd00033">
    <property type="entry name" value="CCP"/>
    <property type="match status" value="1"/>
</dbReference>
<dbReference type="PROSITE" id="PS50923">
    <property type="entry name" value="SUSHI"/>
    <property type="match status" value="1"/>
</dbReference>
<dbReference type="PANTHER" id="PTHR46335:SF1">
    <property type="entry name" value="CUBILIN"/>
    <property type="match status" value="1"/>
</dbReference>
<dbReference type="InterPro" id="IPR036734">
    <property type="entry name" value="Neur_chan_lig-bd_sf"/>
</dbReference>
<dbReference type="PANTHER" id="PTHR46335">
    <property type="entry name" value="CUBILIN"/>
    <property type="match status" value="1"/>
</dbReference>
<reference evidence="8" key="1">
    <citation type="submission" date="2025-08" db="UniProtKB">
        <authorList>
            <consortium name="RefSeq"/>
        </authorList>
    </citation>
    <scope>IDENTIFICATION</scope>
    <source>
        <tissue evidence="8">Gonad</tissue>
    </source>
</reference>
<dbReference type="InterPro" id="IPR035976">
    <property type="entry name" value="Sushi/SCR/CCP_sf"/>
</dbReference>
<feature type="region of interest" description="Disordered" evidence="4">
    <location>
        <begin position="417"/>
        <end position="438"/>
    </location>
</feature>
<evidence type="ECO:0000313" key="8">
    <source>
        <dbReference type="RefSeq" id="XP_019641752.1"/>
    </source>
</evidence>
<dbReference type="SUPFAM" id="SSF57535">
    <property type="entry name" value="Complement control module/SCR domain"/>
    <property type="match status" value="1"/>
</dbReference>
<keyword evidence="5" id="KW-0472">Membrane</keyword>
<dbReference type="SUPFAM" id="SSF63712">
    <property type="entry name" value="Nicotinic receptor ligand binding domain-like"/>
    <property type="match status" value="1"/>
</dbReference>
<sequence>MNENVCRDRGPPNYGKRSPKKRFYHVGEGVTYTCNEGYTLEAGYTREVRCTEEGTWEYDKPGCSIDHKRRLQKEVLEIYGAGLAPENITIVFNGSVEQIVNLDEKNEQLVTSVVIDFKWRDSRLTWNPRYFGGVKTHSVLGSRIWTPTFTVKKNADVTYRGLQQDIPVRVSNDGLVVWSVETLTTTVCDANPFFFPADTMECHISRHKIPSFRCQGQENGSDECGTFSAVKNEGEWYRKDKMFAKDNREACFVLHLSRVPLFHIATTVGPCVILVAMMIITFVMPLDRGDRISFGVTILLSMVVSLVFVTDVLPVKGVLPFFATAIIICMGLMGLFLFFTLVIIVIHDREGSLSPAAKIIFLRYMSKMLLFGDLTANQEANDEEPGVINHAAIELTNCAYEDDNVSEAVDETVMYFGDGNGRDEQPSTPTEDGSGSSGLSELITVVREVGVLTNAVVREVGELTKAFDYT</sequence>
<keyword evidence="3" id="KW-0768">Sushi</keyword>
<dbReference type="InterPro" id="IPR006029">
    <property type="entry name" value="Neurotrans-gated_channel_TM"/>
</dbReference>
<keyword evidence="5" id="KW-1133">Transmembrane helix</keyword>
<dbReference type="CDD" id="cd19051">
    <property type="entry name" value="LGIC_TM_cation"/>
    <property type="match status" value="1"/>
</dbReference>
<evidence type="ECO:0000256" key="2">
    <source>
        <dbReference type="ARBA" id="ARBA00023157"/>
    </source>
</evidence>
<dbReference type="InterPro" id="IPR036719">
    <property type="entry name" value="Neuro-gated_channel_TM_sf"/>
</dbReference>
<comment type="subcellular location">
    <subcellularLocation>
        <location evidence="1">Membrane</location>
        <topology evidence="1">Multi-pass membrane protein</topology>
    </subcellularLocation>
</comment>
<feature type="transmembrane region" description="Helical" evidence="5">
    <location>
        <begin position="321"/>
        <end position="346"/>
    </location>
</feature>
<dbReference type="CDD" id="cd18989">
    <property type="entry name" value="LGIC_ECD_cation"/>
    <property type="match status" value="1"/>
</dbReference>
<evidence type="ECO:0000256" key="5">
    <source>
        <dbReference type="SAM" id="Phobius"/>
    </source>
</evidence>
<evidence type="ECO:0000256" key="3">
    <source>
        <dbReference type="PROSITE-ProRule" id="PRU00302"/>
    </source>
</evidence>
<protein>
    <submittedName>
        <fullName evidence="8">Neuronal acetylcholine receptor subunit alpha-5-like</fullName>
    </submittedName>
</protein>
<dbReference type="RefSeq" id="XP_019641752.1">
    <property type="nucleotide sequence ID" value="XM_019786193.1"/>
</dbReference>
<name>A0A6P5AES3_BRABE</name>
<feature type="transmembrane region" description="Helical" evidence="5">
    <location>
        <begin position="292"/>
        <end position="309"/>
    </location>
</feature>
<keyword evidence="7" id="KW-1185">Reference proteome</keyword>
<dbReference type="FunFam" id="2.70.170.10:FF:000064">
    <property type="entry name" value="Uncharacterized protein"/>
    <property type="match status" value="1"/>
</dbReference>
<dbReference type="Proteomes" id="UP000515135">
    <property type="component" value="Unplaced"/>
</dbReference>
<accession>A0A6P5AES3</accession>
<dbReference type="InterPro" id="IPR038050">
    <property type="entry name" value="Neuro_actylchol_rec"/>
</dbReference>
<dbReference type="InterPro" id="IPR006202">
    <property type="entry name" value="Neur_chan_lig-bd"/>
</dbReference>
<dbReference type="InterPro" id="IPR000436">
    <property type="entry name" value="Sushi_SCR_CCP_dom"/>
</dbReference>
<keyword evidence="2" id="KW-1015">Disulfide bond</keyword>
<dbReference type="GeneID" id="109483215"/>